<evidence type="ECO:0000313" key="2">
    <source>
        <dbReference type="EMBL" id="GHC34755.1"/>
    </source>
</evidence>
<proteinExistence type="predicted"/>
<dbReference type="EMBL" id="BMVB01000001">
    <property type="protein sequence ID" value="GHC34755.1"/>
    <property type="molecule type" value="Genomic_DNA"/>
</dbReference>
<reference evidence="2" key="2">
    <citation type="submission" date="2020-09" db="EMBL/GenBank/DDBJ databases">
        <authorList>
            <person name="Sun Q."/>
            <person name="Ohkuma M."/>
        </authorList>
    </citation>
    <scope>NUCLEOTIDE SEQUENCE</scope>
    <source>
        <strain evidence="2">JCM 4633</strain>
    </source>
</reference>
<keyword evidence="1" id="KW-1133">Transmembrane helix</keyword>
<name>A0A918T984_STRCJ</name>
<dbReference type="RefSeq" id="WP_190107871.1">
    <property type="nucleotide sequence ID" value="NZ_BMVB01000001.1"/>
</dbReference>
<feature type="transmembrane region" description="Helical" evidence="1">
    <location>
        <begin position="104"/>
        <end position="120"/>
    </location>
</feature>
<feature type="transmembrane region" description="Helical" evidence="1">
    <location>
        <begin position="71"/>
        <end position="92"/>
    </location>
</feature>
<keyword evidence="1" id="KW-0812">Transmembrane</keyword>
<comment type="caution">
    <text evidence="2">The sequence shown here is derived from an EMBL/GenBank/DDBJ whole genome shotgun (WGS) entry which is preliminary data.</text>
</comment>
<gene>
    <name evidence="2" type="ORF">GCM10010507_04530</name>
</gene>
<dbReference type="AlphaFoldDB" id="A0A918T984"/>
<dbReference type="Proteomes" id="UP000646244">
    <property type="component" value="Unassembled WGS sequence"/>
</dbReference>
<sequence length="192" mass="20659">MTDEQILAICQSNWIYRGVDDTSMREMREELRAHLEEAAAAGRSATDVVGEDVAAFAAAWARERRPLRQRIGYLAGVAGACLGTALLLAHLTRWTTSLPVTPERIAFYVLFAAVFVAWELRRGGGGHLRSTVIGVVALVPVAVAAHWLNGDITLFHLPLWGSAALLLAGAFPAVTDARRRRESAAAGDRSAG</sequence>
<dbReference type="Gene3D" id="1.10.1900.10">
    <property type="entry name" value="c-terminal domain of poly(a) binding protein"/>
    <property type="match status" value="1"/>
</dbReference>
<accession>A0A918T984</accession>
<feature type="transmembrane region" description="Helical" evidence="1">
    <location>
        <begin position="154"/>
        <end position="174"/>
    </location>
</feature>
<keyword evidence="1" id="KW-0472">Membrane</keyword>
<reference evidence="2" key="1">
    <citation type="journal article" date="2014" name="Int. J. Syst. Evol. Microbiol.">
        <title>Complete genome sequence of Corynebacterium casei LMG S-19264T (=DSM 44701T), isolated from a smear-ripened cheese.</title>
        <authorList>
            <consortium name="US DOE Joint Genome Institute (JGI-PGF)"/>
            <person name="Walter F."/>
            <person name="Albersmeier A."/>
            <person name="Kalinowski J."/>
            <person name="Ruckert C."/>
        </authorList>
    </citation>
    <scope>NUCLEOTIDE SEQUENCE</scope>
    <source>
        <strain evidence="2">JCM 4633</strain>
    </source>
</reference>
<evidence type="ECO:0000313" key="3">
    <source>
        <dbReference type="Proteomes" id="UP000646244"/>
    </source>
</evidence>
<protein>
    <submittedName>
        <fullName evidence="2">Uncharacterized protein</fullName>
    </submittedName>
</protein>
<dbReference type="SUPFAM" id="SSF158560">
    <property type="entry name" value="BH3980-like"/>
    <property type="match status" value="1"/>
</dbReference>
<evidence type="ECO:0000256" key="1">
    <source>
        <dbReference type="SAM" id="Phobius"/>
    </source>
</evidence>
<organism evidence="2 3">
    <name type="scientific">Streptomyces cinnamoneus</name>
    <name type="common">Streptoverticillium cinnamoneum</name>
    <dbReference type="NCBI Taxonomy" id="53446"/>
    <lineage>
        <taxon>Bacteria</taxon>
        <taxon>Bacillati</taxon>
        <taxon>Actinomycetota</taxon>
        <taxon>Actinomycetes</taxon>
        <taxon>Kitasatosporales</taxon>
        <taxon>Streptomycetaceae</taxon>
        <taxon>Streptomyces</taxon>
        <taxon>Streptomyces cinnamoneus group</taxon>
    </lineage>
</organism>
<feature type="transmembrane region" description="Helical" evidence="1">
    <location>
        <begin position="132"/>
        <end position="148"/>
    </location>
</feature>